<evidence type="ECO:0000313" key="2">
    <source>
        <dbReference type="Proteomes" id="UP000738517"/>
    </source>
</evidence>
<dbReference type="EMBL" id="RSEJ01000047">
    <property type="protein sequence ID" value="NBI56125.1"/>
    <property type="molecule type" value="Genomic_DNA"/>
</dbReference>
<comment type="caution">
    <text evidence="1">The sequence shown here is derived from an EMBL/GenBank/DDBJ whole genome shotgun (WGS) entry which is preliminary data.</text>
</comment>
<gene>
    <name evidence="1" type="ORF">EIZ48_26845</name>
</gene>
<dbReference type="RefSeq" id="WP_160658308.1">
    <property type="nucleotide sequence ID" value="NZ_RSEJ01000047.1"/>
</dbReference>
<keyword evidence="2" id="KW-1185">Reference proteome</keyword>
<reference evidence="1 2" key="1">
    <citation type="journal article" date="2017" name="Int. J. Syst. Evol. Microbiol.">
        <title>Photobacterium alginatilyticum sp. nov., a marine bacterium isolated from bottom seawater.</title>
        <authorList>
            <person name="Wang X."/>
            <person name="Wang Y."/>
            <person name="Yang X."/>
            <person name="Sun H."/>
            <person name="Li B."/>
            <person name="Zhang X.H."/>
        </authorList>
    </citation>
    <scope>NUCLEOTIDE SEQUENCE [LARGE SCALE GENOMIC DNA]</scope>
    <source>
        <strain evidence="1 2">P03D4</strain>
    </source>
</reference>
<evidence type="ECO:0008006" key="3">
    <source>
        <dbReference type="Google" id="ProtNLM"/>
    </source>
</evidence>
<dbReference type="PROSITE" id="PS51257">
    <property type="entry name" value="PROKAR_LIPOPROTEIN"/>
    <property type="match status" value="1"/>
</dbReference>
<sequence length="257" mass="27973">MKNTLFIASVIFLAGCGGGSGDGGSPSLPDPKSEHSKDYDASLLEAYFHANNTKSDTLGLTLNTVSAKLQYKDNTGRHVYLSGSDEIEVLADGVKLQSNQVIDSTLFFTAPASGVGIYEFVWRRDGQVIAQASLGEMPVEFTSTVTYDGDKINYSWPEESDHKYTYIAAGLSCDNNAFTKYYSENENWRDNVISGGSVSFDLAQAFAVTDANLRSTYTTCTVITDLIAEDTNLSPQLSGSNIKVDARFSELSYKTLF</sequence>
<organism evidence="1 2">
    <name type="scientific">Photobacterium alginatilyticum</name>
    <dbReference type="NCBI Taxonomy" id="1775171"/>
    <lineage>
        <taxon>Bacteria</taxon>
        <taxon>Pseudomonadati</taxon>
        <taxon>Pseudomonadota</taxon>
        <taxon>Gammaproteobacteria</taxon>
        <taxon>Vibrionales</taxon>
        <taxon>Vibrionaceae</taxon>
        <taxon>Photobacterium</taxon>
    </lineage>
</organism>
<dbReference type="Proteomes" id="UP000738517">
    <property type="component" value="Unassembled WGS sequence"/>
</dbReference>
<proteinExistence type="predicted"/>
<name>A0ABW9YRY3_9GAMM</name>
<accession>A0ABW9YRY3</accession>
<evidence type="ECO:0000313" key="1">
    <source>
        <dbReference type="EMBL" id="NBI56125.1"/>
    </source>
</evidence>
<protein>
    <recommendedName>
        <fullName evidence="3">Lipoprotein</fullName>
    </recommendedName>
</protein>